<sequence length="230" mass="25932">MIGVTRLKMDKQILHSWLILLQALQVLQTQTLRELHAPKPDLVFADEHVASESVTSLPDVAKSKVKTSETKLKNVSAPIIEDWVSDSEDEDEIETEKFVKQEESNGQTKYPRKTSQSPRVVSAIQGNRENVFKSSACWIWRPTGNVIDHISKDSGSYMLKRFNYIDLQGNKSFLTDYQDIDGGFVAFGGSPKGEIGFVMNLEFKLVVGKRLVLNRCLDWIATAAKNEIQD</sequence>
<comment type="caution">
    <text evidence="3">The sequence shown here is derived from an EMBL/GenBank/DDBJ whole genome shotgun (WGS) entry which is preliminary data.</text>
</comment>
<feature type="region of interest" description="Disordered" evidence="1">
    <location>
        <begin position="97"/>
        <end position="118"/>
    </location>
</feature>
<reference evidence="3" key="1">
    <citation type="journal article" date="2019" name="Sci. Rep.">
        <title>Draft genome of Tanacetum cinerariifolium, the natural source of mosquito coil.</title>
        <authorList>
            <person name="Yamashiro T."/>
            <person name="Shiraishi A."/>
            <person name="Satake H."/>
            <person name="Nakayama K."/>
        </authorList>
    </citation>
    <scope>NUCLEOTIDE SEQUENCE</scope>
</reference>
<keyword evidence="2" id="KW-0732">Signal</keyword>
<protein>
    <submittedName>
        <fullName evidence="3">Uncharacterized protein</fullName>
    </submittedName>
</protein>
<evidence type="ECO:0000256" key="2">
    <source>
        <dbReference type="SAM" id="SignalP"/>
    </source>
</evidence>
<accession>A0A699J789</accession>
<dbReference type="AlphaFoldDB" id="A0A699J789"/>
<organism evidence="3">
    <name type="scientific">Tanacetum cinerariifolium</name>
    <name type="common">Dalmatian daisy</name>
    <name type="synonym">Chrysanthemum cinerariifolium</name>
    <dbReference type="NCBI Taxonomy" id="118510"/>
    <lineage>
        <taxon>Eukaryota</taxon>
        <taxon>Viridiplantae</taxon>
        <taxon>Streptophyta</taxon>
        <taxon>Embryophyta</taxon>
        <taxon>Tracheophyta</taxon>
        <taxon>Spermatophyta</taxon>
        <taxon>Magnoliopsida</taxon>
        <taxon>eudicotyledons</taxon>
        <taxon>Gunneridae</taxon>
        <taxon>Pentapetalae</taxon>
        <taxon>asterids</taxon>
        <taxon>campanulids</taxon>
        <taxon>Asterales</taxon>
        <taxon>Asteraceae</taxon>
        <taxon>Asteroideae</taxon>
        <taxon>Anthemideae</taxon>
        <taxon>Anthemidinae</taxon>
        <taxon>Tanacetum</taxon>
    </lineage>
</organism>
<name>A0A699J789_TANCI</name>
<evidence type="ECO:0000313" key="3">
    <source>
        <dbReference type="EMBL" id="GFA15069.1"/>
    </source>
</evidence>
<evidence type="ECO:0000256" key="1">
    <source>
        <dbReference type="SAM" id="MobiDB-lite"/>
    </source>
</evidence>
<proteinExistence type="predicted"/>
<feature type="chain" id="PRO_5025637858" evidence="2">
    <location>
        <begin position="30"/>
        <end position="230"/>
    </location>
</feature>
<feature type="signal peptide" evidence="2">
    <location>
        <begin position="1"/>
        <end position="29"/>
    </location>
</feature>
<feature type="compositionally biased region" description="Polar residues" evidence="1">
    <location>
        <begin position="104"/>
        <end position="118"/>
    </location>
</feature>
<dbReference type="EMBL" id="BKCJ010376757">
    <property type="protein sequence ID" value="GFA15069.1"/>
    <property type="molecule type" value="Genomic_DNA"/>
</dbReference>
<gene>
    <name evidence="3" type="ORF">Tci_587041</name>
</gene>